<dbReference type="InterPro" id="IPR045865">
    <property type="entry name" value="ACT-like_dom_sf"/>
</dbReference>
<dbReference type="CDD" id="cd13532">
    <property type="entry name" value="PBP2_PDT_like"/>
    <property type="match status" value="1"/>
</dbReference>
<accession>A0AAV5R3B5</accession>
<evidence type="ECO:0000256" key="4">
    <source>
        <dbReference type="ARBA" id="ARBA00023141"/>
    </source>
</evidence>
<evidence type="ECO:0000313" key="9">
    <source>
        <dbReference type="EMBL" id="GMM45944.1"/>
    </source>
</evidence>
<dbReference type="Proteomes" id="UP001378960">
    <property type="component" value="Unassembled WGS sequence"/>
</dbReference>
<evidence type="ECO:0000313" key="10">
    <source>
        <dbReference type="Proteomes" id="UP001378960"/>
    </source>
</evidence>
<evidence type="ECO:0000256" key="3">
    <source>
        <dbReference type="ARBA" id="ARBA00022605"/>
    </source>
</evidence>
<feature type="domain" description="ACT" evidence="8">
    <location>
        <begin position="206"/>
        <end position="276"/>
    </location>
</feature>
<sequence length="282" mass="31865">MKIAYLGPPGTYSHQAAIQQDPNALHVPQSSIGACFKAINDGLVDYALVPFENSTNGQVVFTYDLFKEWYLNNDKLPSFNVVDEQFVSIHHNLITFANKIEDITHIYSHPQVWTQCRKFLSAHQLDNVMKVQCTDTSSTSHAVELVAKLDESERKHSAAIASSTASTVHNVPILNHNIEDSVTNTTRFLCLGKKKELKGPLLHLLAFTLIKHDKHGSLCEVLNCFNIHNLNLHTITTRPLGNWKYAFFVEVWAESDELEKCLNDVKVYTEQLVEIGSFKRSE</sequence>
<dbReference type="PROSITE" id="PS51257">
    <property type="entry name" value="PROKAR_LIPOPROTEIN"/>
    <property type="match status" value="1"/>
</dbReference>
<dbReference type="Pfam" id="PF00800">
    <property type="entry name" value="PDT"/>
    <property type="match status" value="1"/>
</dbReference>
<dbReference type="AlphaFoldDB" id="A0AAV5R3B5"/>
<comment type="caution">
    <text evidence="9">The sequence shown here is derived from an EMBL/GenBank/DDBJ whole genome shotgun (WGS) entry which is preliminary data.</text>
</comment>
<dbReference type="Gene3D" id="3.30.70.260">
    <property type="match status" value="1"/>
</dbReference>
<gene>
    <name evidence="9" type="ORF">DAPK24_025190</name>
</gene>
<dbReference type="PROSITE" id="PS51171">
    <property type="entry name" value="PREPHENATE_DEHYDR_3"/>
    <property type="match status" value="1"/>
</dbReference>
<dbReference type="InterPro" id="IPR002912">
    <property type="entry name" value="ACT_dom"/>
</dbReference>
<dbReference type="PIRSF" id="PIRSF001500">
    <property type="entry name" value="Chor_mut_pdt_Ppr"/>
    <property type="match status" value="1"/>
</dbReference>
<organism evidence="9 10">
    <name type="scientific">Pichia kluyveri</name>
    <name type="common">Yeast</name>
    <dbReference type="NCBI Taxonomy" id="36015"/>
    <lineage>
        <taxon>Eukaryota</taxon>
        <taxon>Fungi</taxon>
        <taxon>Dikarya</taxon>
        <taxon>Ascomycota</taxon>
        <taxon>Saccharomycotina</taxon>
        <taxon>Pichiomycetes</taxon>
        <taxon>Pichiales</taxon>
        <taxon>Pichiaceae</taxon>
        <taxon>Pichia</taxon>
    </lineage>
</organism>
<keyword evidence="4" id="KW-0057">Aromatic amino acid biosynthesis</keyword>
<evidence type="ECO:0000256" key="1">
    <source>
        <dbReference type="ARBA" id="ARBA00004741"/>
    </source>
</evidence>
<dbReference type="PANTHER" id="PTHR21022">
    <property type="entry name" value="PREPHENATE DEHYDRATASE P PROTEIN"/>
    <property type="match status" value="1"/>
</dbReference>
<dbReference type="InterPro" id="IPR001086">
    <property type="entry name" value="Preph_deHydtase"/>
</dbReference>
<dbReference type="Gene3D" id="3.40.190.10">
    <property type="entry name" value="Periplasmic binding protein-like II"/>
    <property type="match status" value="2"/>
</dbReference>
<proteinExistence type="predicted"/>
<name>A0AAV5R3B5_PICKL</name>
<keyword evidence="3" id="KW-0028">Amino-acid biosynthesis</keyword>
<comment type="pathway">
    <text evidence="1">Amino-acid biosynthesis; L-phenylalanine biosynthesis; phenylpyruvate from prephenate: step 1/1.</text>
</comment>
<evidence type="ECO:0000256" key="5">
    <source>
        <dbReference type="ARBA" id="ARBA00023222"/>
    </source>
</evidence>
<dbReference type="EMBL" id="BTGB01000003">
    <property type="protein sequence ID" value="GMM45944.1"/>
    <property type="molecule type" value="Genomic_DNA"/>
</dbReference>
<dbReference type="InterPro" id="IPR008242">
    <property type="entry name" value="Chor_mutase/pphenate_deHydtase"/>
</dbReference>
<dbReference type="GO" id="GO:0004664">
    <property type="term" value="F:prephenate dehydratase activity"/>
    <property type="evidence" value="ECO:0007669"/>
    <property type="project" value="UniProtKB-EC"/>
</dbReference>
<evidence type="ECO:0000259" key="8">
    <source>
        <dbReference type="PROSITE" id="PS51671"/>
    </source>
</evidence>
<evidence type="ECO:0000259" key="7">
    <source>
        <dbReference type="PROSITE" id="PS51171"/>
    </source>
</evidence>
<dbReference type="GO" id="GO:0009094">
    <property type="term" value="P:L-phenylalanine biosynthetic process"/>
    <property type="evidence" value="ECO:0007669"/>
    <property type="project" value="UniProtKB-KW"/>
</dbReference>
<dbReference type="PROSITE" id="PS51671">
    <property type="entry name" value="ACT"/>
    <property type="match status" value="1"/>
</dbReference>
<keyword evidence="5" id="KW-0584">Phenylalanine biosynthesis</keyword>
<feature type="domain" description="Prephenate dehydratase" evidence="7">
    <location>
        <begin position="2"/>
        <end position="193"/>
    </location>
</feature>
<dbReference type="EC" id="4.2.1.51" evidence="2"/>
<dbReference type="SUPFAM" id="SSF55021">
    <property type="entry name" value="ACT-like"/>
    <property type="match status" value="1"/>
</dbReference>
<evidence type="ECO:0000256" key="2">
    <source>
        <dbReference type="ARBA" id="ARBA00013147"/>
    </source>
</evidence>
<keyword evidence="6" id="KW-0456">Lyase</keyword>
<dbReference type="SUPFAM" id="SSF53850">
    <property type="entry name" value="Periplasmic binding protein-like II"/>
    <property type="match status" value="1"/>
</dbReference>
<protein>
    <recommendedName>
        <fullName evidence="2">prephenate dehydratase</fullName>
        <ecNumber evidence="2">4.2.1.51</ecNumber>
    </recommendedName>
</protein>
<reference evidence="9 10" key="1">
    <citation type="journal article" date="2023" name="Elife">
        <title>Identification of key yeast species and microbe-microbe interactions impacting larval growth of Drosophila in the wild.</title>
        <authorList>
            <person name="Mure A."/>
            <person name="Sugiura Y."/>
            <person name="Maeda R."/>
            <person name="Honda K."/>
            <person name="Sakurai N."/>
            <person name="Takahashi Y."/>
            <person name="Watada M."/>
            <person name="Katoh T."/>
            <person name="Gotoh A."/>
            <person name="Gotoh Y."/>
            <person name="Taniguchi I."/>
            <person name="Nakamura K."/>
            <person name="Hayashi T."/>
            <person name="Katayama T."/>
            <person name="Uemura T."/>
            <person name="Hattori Y."/>
        </authorList>
    </citation>
    <scope>NUCLEOTIDE SEQUENCE [LARGE SCALE GENOMIC DNA]</scope>
    <source>
        <strain evidence="9 10">PK-24</strain>
    </source>
</reference>
<dbReference type="GO" id="GO:0005737">
    <property type="term" value="C:cytoplasm"/>
    <property type="evidence" value="ECO:0007669"/>
    <property type="project" value="TreeGrafter"/>
</dbReference>
<keyword evidence="10" id="KW-1185">Reference proteome</keyword>
<dbReference type="PANTHER" id="PTHR21022:SF19">
    <property type="entry name" value="PREPHENATE DEHYDRATASE-RELATED"/>
    <property type="match status" value="1"/>
</dbReference>
<evidence type="ECO:0000256" key="6">
    <source>
        <dbReference type="ARBA" id="ARBA00023239"/>
    </source>
</evidence>